<dbReference type="Gene3D" id="3.40.50.300">
    <property type="entry name" value="P-loop containing nucleotide triphosphate hydrolases"/>
    <property type="match status" value="1"/>
</dbReference>
<dbReference type="PROSITE" id="PS00211">
    <property type="entry name" value="ABC_TRANSPORTER_1"/>
    <property type="match status" value="1"/>
</dbReference>
<dbReference type="FunFam" id="3.40.50.300:FF:000042">
    <property type="entry name" value="Maltose/maltodextrin ABC transporter, ATP-binding protein"/>
    <property type="match status" value="1"/>
</dbReference>
<dbReference type="InterPro" id="IPR008995">
    <property type="entry name" value="Mo/tungstate-bd_C_term_dom"/>
</dbReference>
<evidence type="ECO:0000256" key="4">
    <source>
        <dbReference type="ARBA" id="ARBA00022840"/>
    </source>
</evidence>
<dbReference type="InterPro" id="IPR003439">
    <property type="entry name" value="ABC_transporter-like_ATP-bd"/>
</dbReference>
<dbReference type="CDD" id="cd03301">
    <property type="entry name" value="ABC_MalK_N"/>
    <property type="match status" value="1"/>
</dbReference>
<reference evidence="6 7" key="1">
    <citation type="submission" date="2019-01" db="EMBL/GenBank/DDBJ databases">
        <title>Altererythrobacter rhizovicinus sp. nov., isolated from the rhizosphere soil of Haloxylon ammodendron.</title>
        <authorList>
            <person name="Li H.-P."/>
            <person name="Gou J.-Y."/>
            <person name="Yao D."/>
            <person name="Han Q.-Q."/>
            <person name="Shao K.-Z."/>
            <person name="Zhao Q."/>
            <person name="Zhang J.-L."/>
        </authorList>
    </citation>
    <scope>NUCLEOTIDE SEQUENCE [LARGE SCALE GENOMIC DNA]</scope>
    <source>
        <strain evidence="6 7">AY-3R</strain>
    </source>
</reference>
<organism evidence="6 7">
    <name type="scientific">Pelagerythrobacter rhizovicinus</name>
    <dbReference type="NCBI Taxonomy" id="2268576"/>
    <lineage>
        <taxon>Bacteria</taxon>
        <taxon>Pseudomonadati</taxon>
        <taxon>Pseudomonadota</taxon>
        <taxon>Alphaproteobacteria</taxon>
        <taxon>Sphingomonadales</taxon>
        <taxon>Erythrobacteraceae</taxon>
        <taxon>Pelagerythrobacter</taxon>
    </lineage>
</organism>
<comment type="caution">
    <text evidence="6">The sequence shown here is derived from an EMBL/GenBank/DDBJ whole genome shotgun (WGS) entry which is preliminary data.</text>
</comment>
<accession>A0A4V1QW60</accession>
<keyword evidence="3" id="KW-0547">Nucleotide-binding</keyword>
<gene>
    <name evidence="6" type="ORF">ETX26_09625</name>
</gene>
<dbReference type="InterPro" id="IPR017871">
    <property type="entry name" value="ABC_transporter-like_CS"/>
</dbReference>
<dbReference type="GO" id="GO:1990060">
    <property type="term" value="C:maltose transport complex"/>
    <property type="evidence" value="ECO:0007669"/>
    <property type="project" value="TreeGrafter"/>
</dbReference>
<dbReference type="AlphaFoldDB" id="A0A4V1QW60"/>
<dbReference type="OrthoDB" id="9802264at2"/>
<dbReference type="PANTHER" id="PTHR43875">
    <property type="entry name" value="MALTODEXTRIN IMPORT ATP-BINDING PROTEIN MSMX"/>
    <property type="match status" value="1"/>
</dbReference>
<comment type="similarity">
    <text evidence="1">Belongs to the ABC transporter superfamily.</text>
</comment>
<keyword evidence="2" id="KW-0813">Transport</keyword>
<dbReference type="Pfam" id="PF00005">
    <property type="entry name" value="ABC_tran"/>
    <property type="match status" value="1"/>
</dbReference>
<evidence type="ECO:0000256" key="1">
    <source>
        <dbReference type="ARBA" id="ARBA00005417"/>
    </source>
</evidence>
<dbReference type="InterPro" id="IPR013611">
    <property type="entry name" value="Transp-assoc_OB_typ2"/>
</dbReference>
<evidence type="ECO:0000313" key="6">
    <source>
        <dbReference type="EMBL" id="RXZ65026.1"/>
    </source>
</evidence>
<evidence type="ECO:0000256" key="2">
    <source>
        <dbReference type="ARBA" id="ARBA00022448"/>
    </source>
</evidence>
<dbReference type="SUPFAM" id="SSF50331">
    <property type="entry name" value="MOP-like"/>
    <property type="match status" value="1"/>
</dbReference>
<keyword evidence="4 6" id="KW-0067">ATP-binding</keyword>
<dbReference type="PANTHER" id="PTHR43875:SF3">
    <property type="entry name" value="MALTOSE_MALTODEXTRIN IMPORT ATP-BINDING PROTEIN MALK"/>
    <property type="match status" value="1"/>
</dbReference>
<feature type="domain" description="ABC transporter" evidence="5">
    <location>
        <begin position="4"/>
        <end position="234"/>
    </location>
</feature>
<name>A0A4V1QW60_9SPHN</name>
<keyword evidence="7" id="KW-1185">Reference proteome</keyword>
<evidence type="ECO:0000256" key="3">
    <source>
        <dbReference type="ARBA" id="ARBA00022741"/>
    </source>
</evidence>
<dbReference type="InterPro" id="IPR012340">
    <property type="entry name" value="NA-bd_OB-fold"/>
</dbReference>
<dbReference type="EMBL" id="SDPV01000002">
    <property type="protein sequence ID" value="RXZ65026.1"/>
    <property type="molecule type" value="Genomic_DNA"/>
</dbReference>
<dbReference type="Gene3D" id="2.40.50.140">
    <property type="entry name" value="Nucleic acid-binding proteins"/>
    <property type="match status" value="1"/>
</dbReference>
<dbReference type="Gene3D" id="2.40.50.100">
    <property type="match status" value="1"/>
</dbReference>
<dbReference type="GO" id="GO:0055052">
    <property type="term" value="C:ATP-binding cassette (ABC) transporter complex, substrate-binding subunit-containing"/>
    <property type="evidence" value="ECO:0007669"/>
    <property type="project" value="TreeGrafter"/>
</dbReference>
<dbReference type="SMART" id="SM00382">
    <property type="entry name" value="AAA"/>
    <property type="match status" value="1"/>
</dbReference>
<dbReference type="Pfam" id="PF08402">
    <property type="entry name" value="TOBE_2"/>
    <property type="match status" value="1"/>
</dbReference>
<dbReference type="GO" id="GO:0015423">
    <property type="term" value="F:ABC-type maltose transporter activity"/>
    <property type="evidence" value="ECO:0007669"/>
    <property type="project" value="TreeGrafter"/>
</dbReference>
<evidence type="ECO:0000313" key="7">
    <source>
        <dbReference type="Proteomes" id="UP000293623"/>
    </source>
</evidence>
<sequence>MPGATLSRVGKSFGAAVLFDGLDLSVGDGEFVVLVGPSGCGKSTLLRLIAGLERPDSGEICIGGRRVDQLPPGERSVAMVFQSYALYPQMTVAQNIAFPLRMAGRPRPQLDESVTRTCELLGLAELMNRRPAELSGGQRQRVAIGRAIVREPDLFLFDEPLSNLDAGLRAQMRREFAELHARLGTSTIYVTHDQAEAMALADRIVLMRDGRIEQEGAPEDLYCRPATLFAAEFFGQPPINRLPGRILRVSGSETEIAVGDCERIVLGALGTPLAAGSEVTVAIRPEALTVVPEGHMIALAPRRVGFVEWFGGERHARLGTGDAALVWRTAGDRAIKTGESIPLHVAPERLHLFDRDGKAIPCTPLPNL</sequence>
<dbReference type="Proteomes" id="UP000293623">
    <property type="component" value="Unassembled WGS sequence"/>
</dbReference>
<dbReference type="InterPro" id="IPR015855">
    <property type="entry name" value="ABC_transpr_MalK-like"/>
</dbReference>
<dbReference type="GO" id="GO:0005524">
    <property type="term" value="F:ATP binding"/>
    <property type="evidence" value="ECO:0007669"/>
    <property type="project" value="UniProtKB-KW"/>
</dbReference>
<protein>
    <submittedName>
        <fullName evidence="6">ABC transporter ATP-binding protein</fullName>
    </submittedName>
</protein>
<dbReference type="PROSITE" id="PS50893">
    <property type="entry name" value="ABC_TRANSPORTER_2"/>
    <property type="match status" value="1"/>
</dbReference>
<dbReference type="InterPro" id="IPR003593">
    <property type="entry name" value="AAA+_ATPase"/>
</dbReference>
<dbReference type="InterPro" id="IPR047641">
    <property type="entry name" value="ABC_transpr_MalK/UgpC-like"/>
</dbReference>
<dbReference type="SUPFAM" id="SSF52540">
    <property type="entry name" value="P-loop containing nucleoside triphosphate hydrolases"/>
    <property type="match status" value="1"/>
</dbReference>
<proteinExistence type="inferred from homology"/>
<dbReference type="InterPro" id="IPR027417">
    <property type="entry name" value="P-loop_NTPase"/>
</dbReference>
<dbReference type="GO" id="GO:0016887">
    <property type="term" value="F:ATP hydrolysis activity"/>
    <property type="evidence" value="ECO:0007669"/>
    <property type="project" value="InterPro"/>
</dbReference>
<evidence type="ECO:0000259" key="5">
    <source>
        <dbReference type="PROSITE" id="PS50893"/>
    </source>
</evidence>